<sequence>MRRLFLGRQRQQRAEETVDTTEHVDVDVAEDISETEPTVDVSGVVNSAIWQENVACLQLIQWRLDWPRFGAQLLHIFSDGKDGLLIPVKLGSREISALLDSGSDLCIVRRDCLNEQCLRDCETVKIHCVHGDVKDYQTLLLLLTYRGRHFKVWSAVLDLCPWPLLIGRGNALFPKLIKTCKGPVVQSTNELSGGGEEEENEDEELVAAGENLEPNLDIEPDLSSETEEVTPDNLPEWAGPSTSSQIANASEHKPSVHQLQKSVQHNNRLEADQMMLVPHFHFRYPSPDHLHHTRSPTSQSPIQLSLLAFASMAVLALLEFLVYRDTWMSYEYEVDKDFTSKLRINIDITVAMRCQYVGADVLDLAETMVSASDGLKYEPVIFDLSPQQKIWQRGATVAAADLLLPSDLEASRFLASVQHSPDRDLVSPNR</sequence>
<comment type="similarity">
    <text evidence="1">Belongs to the ERGIC family.</text>
</comment>
<evidence type="ECO:0000259" key="2">
    <source>
        <dbReference type="Pfam" id="PF13850"/>
    </source>
</evidence>
<dbReference type="GO" id="GO:0006508">
    <property type="term" value="P:proteolysis"/>
    <property type="evidence" value="ECO:0007669"/>
    <property type="project" value="InterPro"/>
</dbReference>
<organism evidence="3 4">
    <name type="scientific">Polypterus senegalus</name>
    <name type="common">Senegal bichir</name>
    <dbReference type="NCBI Taxonomy" id="55291"/>
    <lineage>
        <taxon>Eukaryota</taxon>
        <taxon>Metazoa</taxon>
        <taxon>Chordata</taxon>
        <taxon>Craniata</taxon>
        <taxon>Vertebrata</taxon>
        <taxon>Euteleostomi</taxon>
        <taxon>Actinopterygii</taxon>
        <taxon>Polypteriformes</taxon>
        <taxon>Polypteridae</taxon>
        <taxon>Polypterus</taxon>
    </lineage>
</organism>
<dbReference type="GO" id="GO:0030134">
    <property type="term" value="C:COPII-coated ER to Golgi transport vesicle"/>
    <property type="evidence" value="ECO:0007669"/>
    <property type="project" value="TreeGrafter"/>
</dbReference>
<evidence type="ECO:0000256" key="1">
    <source>
        <dbReference type="RuleBase" id="RU369013"/>
    </source>
</evidence>
<comment type="function">
    <text evidence="1">Plays a role in transport between endoplasmic reticulum and Golgi.</text>
</comment>
<dbReference type="PANTHER" id="PTHR10984:SF30">
    <property type="entry name" value="ENDOPLASMIC RETICULUM-GOLGI INTERMEDIATE COMPARTMENT PROTEIN 2"/>
    <property type="match status" value="1"/>
</dbReference>
<keyword evidence="1" id="KW-0256">Endoplasmic reticulum</keyword>
<dbReference type="Proteomes" id="UP000886611">
    <property type="component" value="Unassembled WGS sequence"/>
</dbReference>
<dbReference type="PROSITE" id="PS00141">
    <property type="entry name" value="ASP_PROTEASE"/>
    <property type="match status" value="1"/>
</dbReference>
<feature type="domain" description="Endoplasmic reticulum vesicle transporter N-terminal" evidence="2">
    <location>
        <begin position="298"/>
        <end position="366"/>
    </location>
</feature>
<keyword evidence="4" id="KW-1185">Reference proteome</keyword>
<dbReference type="InterPro" id="IPR039542">
    <property type="entry name" value="Erv_N"/>
</dbReference>
<dbReference type="GO" id="GO:0005789">
    <property type="term" value="C:endoplasmic reticulum membrane"/>
    <property type="evidence" value="ECO:0007669"/>
    <property type="project" value="UniProtKB-SubCell"/>
</dbReference>
<feature type="non-terminal residue" evidence="3">
    <location>
        <position position="1"/>
    </location>
</feature>
<dbReference type="GO" id="GO:0033116">
    <property type="term" value="C:endoplasmic reticulum-Golgi intermediate compartment membrane"/>
    <property type="evidence" value="ECO:0007669"/>
    <property type="project" value="UniProtKB-SubCell"/>
</dbReference>
<evidence type="ECO:0000313" key="3">
    <source>
        <dbReference type="EMBL" id="KAG2459764.1"/>
    </source>
</evidence>
<dbReference type="Pfam" id="PF13850">
    <property type="entry name" value="ERGIC_N"/>
    <property type="match status" value="1"/>
</dbReference>
<dbReference type="EMBL" id="JAATIS010005064">
    <property type="protein sequence ID" value="KAG2459764.1"/>
    <property type="molecule type" value="Genomic_DNA"/>
</dbReference>
<dbReference type="GO" id="GO:0006888">
    <property type="term" value="P:endoplasmic reticulum to Golgi vesicle-mediated transport"/>
    <property type="evidence" value="ECO:0007669"/>
    <property type="project" value="UniProtKB-UniRule"/>
</dbReference>
<dbReference type="AlphaFoldDB" id="A0A8X8BM41"/>
<reference evidence="3 4" key="1">
    <citation type="journal article" date="2021" name="Cell">
        <title>Tracing the genetic footprints of vertebrate landing in non-teleost ray-finned fishes.</title>
        <authorList>
            <person name="Bi X."/>
            <person name="Wang K."/>
            <person name="Yang L."/>
            <person name="Pan H."/>
            <person name="Jiang H."/>
            <person name="Wei Q."/>
            <person name="Fang M."/>
            <person name="Yu H."/>
            <person name="Zhu C."/>
            <person name="Cai Y."/>
            <person name="He Y."/>
            <person name="Gan X."/>
            <person name="Zeng H."/>
            <person name="Yu D."/>
            <person name="Zhu Y."/>
            <person name="Jiang H."/>
            <person name="Qiu Q."/>
            <person name="Yang H."/>
            <person name="Zhang Y.E."/>
            <person name="Wang W."/>
            <person name="Zhu M."/>
            <person name="He S."/>
            <person name="Zhang G."/>
        </authorList>
    </citation>
    <scope>NUCLEOTIDE SEQUENCE [LARGE SCALE GENOMIC DNA]</scope>
    <source>
        <strain evidence="3">Bchr_013</strain>
    </source>
</reference>
<dbReference type="PANTHER" id="PTHR10984">
    <property type="entry name" value="ENDOPLASMIC RETICULUM-GOLGI INTERMEDIATE COMPARTMENT PROTEIN"/>
    <property type="match status" value="1"/>
</dbReference>
<accession>A0A8X8BM41</accession>
<dbReference type="GO" id="GO:0006890">
    <property type="term" value="P:retrograde vesicle-mediated transport, Golgi to endoplasmic reticulum"/>
    <property type="evidence" value="ECO:0007669"/>
    <property type="project" value="TreeGrafter"/>
</dbReference>
<evidence type="ECO:0000313" key="4">
    <source>
        <dbReference type="Proteomes" id="UP000886611"/>
    </source>
</evidence>
<keyword evidence="1" id="KW-0813">Transport</keyword>
<keyword evidence="1" id="KW-0931">ER-Golgi transport</keyword>
<protein>
    <recommendedName>
        <fullName evidence="1">Endoplasmic reticulum-Golgi intermediate compartment protein</fullName>
    </recommendedName>
</protein>
<dbReference type="GO" id="GO:0004190">
    <property type="term" value="F:aspartic-type endopeptidase activity"/>
    <property type="evidence" value="ECO:0007669"/>
    <property type="project" value="InterPro"/>
</dbReference>
<dbReference type="SUPFAM" id="SSF50630">
    <property type="entry name" value="Acid proteases"/>
    <property type="match status" value="1"/>
</dbReference>
<comment type="subcellular location">
    <subcellularLocation>
        <location evidence="1">Endoplasmic reticulum membrane</location>
        <topology evidence="1">Multi-pass membrane protein</topology>
    </subcellularLocation>
    <subcellularLocation>
        <location evidence="1">Endoplasmic reticulum-Golgi intermediate compartment membrane</location>
        <topology evidence="1">Multi-pass membrane protein</topology>
    </subcellularLocation>
    <subcellularLocation>
        <location evidence="1">Golgi apparatus membrane</location>
        <topology evidence="1">Multi-pass membrane protein</topology>
    </subcellularLocation>
</comment>
<dbReference type="InterPro" id="IPR021109">
    <property type="entry name" value="Peptidase_aspartic_dom_sf"/>
</dbReference>
<keyword evidence="1" id="KW-0333">Golgi apparatus</keyword>
<comment type="caution">
    <text evidence="3">The sequence shown here is derived from an EMBL/GenBank/DDBJ whole genome shotgun (WGS) entry which is preliminary data.</text>
</comment>
<dbReference type="GO" id="GO:0000139">
    <property type="term" value="C:Golgi membrane"/>
    <property type="evidence" value="ECO:0007669"/>
    <property type="project" value="UniProtKB-SubCell"/>
</dbReference>
<dbReference type="InterPro" id="IPR045888">
    <property type="entry name" value="Erv"/>
</dbReference>
<name>A0A8X8BM41_POLSE</name>
<dbReference type="InterPro" id="IPR001969">
    <property type="entry name" value="Aspartic_peptidase_AS"/>
</dbReference>
<gene>
    <name evidence="3" type="primary">Ergic2</name>
    <name evidence="3" type="ORF">GTO96_0021749</name>
</gene>
<feature type="non-terminal residue" evidence="3">
    <location>
        <position position="430"/>
    </location>
</feature>
<proteinExistence type="inferred from homology"/>